<evidence type="ECO:0000313" key="1">
    <source>
        <dbReference type="EMBL" id="QIN94043.1"/>
    </source>
</evidence>
<dbReference type="RefSeq" id="YP_010652133.1">
    <property type="nucleotide sequence ID" value="NC_070785.1"/>
</dbReference>
<dbReference type="EMBL" id="MT024865">
    <property type="protein sequence ID" value="QIN94043.1"/>
    <property type="molecule type" value="Genomic_DNA"/>
</dbReference>
<dbReference type="KEGG" id="vg:77927887"/>
<dbReference type="Proteomes" id="UP000501266">
    <property type="component" value="Segment"/>
</dbReference>
<gene>
    <name evidence="1" type="primary">50</name>
    <name evidence="1" type="ORF">SEA_WAKANDA_50</name>
</gene>
<sequence>MHEVEKPGHRVKVSIGYTRNMGDFESLRMDIGLELDGSGNPNPTFDKAYNWAEGKLLEKIAEVEEEIRSTKKSGRK</sequence>
<reference evidence="1 2" key="1">
    <citation type="submission" date="2020-02" db="EMBL/GenBank/DDBJ databases">
        <authorList>
            <person name="Bullock J.N."/>
            <person name="Barnes M.L."/>
            <person name="Kankolongo K.M."/>
            <person name="Dejene B.A."/>
            <person name="Lindsay P.E."/>
            <person name="Bhuiyan S."/>
            <person name="Nayek S."/>
            <person name="Hughes L.E."/>
            <person name="Garlena R.A."/>
            <person name="Russell D.A."/>
            <person name="Pope W.H."/>
            <person name="Jacobs-Sera D."/>
            <person name="Hatfull G.F."/>
        </authorList>
    </citation>
    <scope>NUCLEOTIDE SEQUENCE [LARGE SCALE GENOMIC DNA]</scope>
</reference>
<keyword evidence="2" id="KW-1185">Reference proteome</keyword>
<accession>A0A6G8R1I5</accession>
<dbReference type="GeneID" id="77927887"/>
<protein>
    <submittedName>
        <fullName evidence="1">Uncharacterized protein</fullName>
    </submittedName>
</protein>
<name>A0A6G8R1I5_9CAUD</name>
<proteinExistence type="predicted"/>
<evidence type="ECO:0000313" key="2">
    <source>
        <dbReference type="Proteomes" id="UP000501266"/>
    </source>
</evidence>
<organism evidence="1 2">
    <name type="scientific">Streptomyces phage Wakanda</name>
    <dbReference type="NCBI Taxonomy" id="2713267"/>
    <lineage>
        <taxon>Viruses</taxon>
        <taxon>Duplodnaviria</taxon>
        <taxon>Heunggongvirae</taxon>
        <taxon>Uroviricota</taxon>
        <taxon>Caudoviricetes</taxon>
        <taxon>Stanwilliamsviridae</taxon>
        <taxon>Loccivirinae</taxon>
        <taxon>Wakandavirus</taxon>
        <taxon>Wakandavirus wakanda</taxon>
    </lineage>
</organism>